<proteinExistence type="predicted"/>
<evidence type="ECO:0000313" key="1">
    <source>
        <dbReference type="EMBL" id="OGC38754.1"/>
    </source>
</evidence>
<reference evidence="1 2" key="1">
    <citation type="journal article" date="2016" name="Nat. Commun.">
        <title>Thousands of microbial genomes shed light on interconnected biogeochemical processes in an aquifer system.</title>
        <authorList>
            <person name="Anantharaman K."/>
            <person name="Brown C.T."/>
            <person name="Hug L.A."/>
            <person name="Sharon I."/>
            <person name="Castelle C.J."/>
            <person name="Probst A.J."/>
            <person name="Thomas B.C."/>
            <person name="Singh A."/>
            <person name="Wilkins M.J."/>
            <person name="Karaoz U."/>
            <person name="Brodie E.L."/>
            <person name="Williams K.H."/>
            <person name="Hubbard S.S."/>
            <person name="Banfield J.F."/>
        </authorList>
    </citation>
    <scope>NUCLEOTIDE SEQUENCE [LARGE SCALE GENOMIC DNA]</scope>
</reference>
<dbReference type="Proteomes" id="UP000177025">
    <property type="component" value="Unassembled WGS sequence"/>
</dbReference>
<dbReference type="EMBL" id="MEUM01000168">
    <property type="protein sequence ID" value="OGC38754.1"/>
    <property type="molecule type" value="Genomic_DNA"/>
</dbReference>
<comment type="caution">
    <text evidence="1">The sequence shown here is derived from an EMBL/GenBank/DDBJ whole genome shotgun (WGS) entry which is preliminary data.</text>
</comment>
<name>A0A1F4U197_UNCW3</name>
<sequence length="126" mass="14982">MKEIDQLKKMLETDDRYTIEAYLFIFEALTYTRKRLKRETHVTGNELLNGIVELAHKNYGLMAKTVFEHWGVTKTIDFGHIVFNLVNAKLLSKTEEDRLNDFRDVFDFDEALVRSYEIKFRNSKKN</sequence>
<gene>
    <name evidence="1" type="ORF">A2Y85_05745</name>
</gene>
<accession>A0A1F4U197</accession>
<dbReference type="InterPro" id="IPR026406">
    <property type="entry name" value="Ver/Plancto_CHP"/>
</dbReference>
<protein>
    <submittedName>
        <fullName evidence="1">Uncharacterized protein</fullName>
    </submittedName>
</protein>
<dbReference type="AlphaFoldDB" id="A0A1F4U197"/>
<organism evidence="1 2">
    <name type="scientific">candidate division WOR-3 bacterium RBG_13_43_14</name>
    <dbReference type="NCBI Taxonomy" id="1802590"/>
    <lineage>
        <taxon>Bacteria</taxon>
        <taxon>Bacteria division WOR-3</taxon>
    </lineage>
</organism>
<evidence type="ECO:0000313" key="2">
    <source>
        <dbReference type="Proteomes" id="UP000177025"/>
    </source>
</evidence>
<dbReference type="NCBIfam" id="TIGR04138">
    <property type="entry name" value="Plancto_Ver_chp"/>
    <property type="match status" value="1"/>
</dbReference>